<dbReference type="Pfam" id="PF00571">
    <property type="entry name" value="CBS"/>
    <property type="match status" value="1"/>
</dbReference>
<dbReference type="STRING" id="395494.Galf_2452"/>
<dbReference type="PANTHER" id="PTHR45138">
    <property type="entry name" value="REGULATORY COMPONENTS OF SENSORY TRANSDUCTION SYSTEM"/>
    <property type="match status" value="1"/>
</dbReference>
<dbReference type="InterPro" id="IPR000160">
    <property type="entry name" value="GGDEF_dom"/>
</dbReference>
<evidence type="ECO:0000313" key="7">
    <source>
        <dbReference type="Proteomes" id="UP000001235"/>
    </source>
</evidence>
<dbReference type="SMART" id="SM00116">
    <property type="entry name" value="CBS"/>
    <property type="match status" value="3"/>
</dbReference>
<dbReference type="GO" id="GO:0005886">
    <property type="term" value="C:plasma membrane"/>
    <property type="evidence" value="ECO:0007669"/>
    <property type="project" value="TreeGrafter"/>
</dbReference>
<dbReference type="InterPro" id="IPR000644">
    <property type="entry name" value="CBS_dom"/>
</dbReference>
<dbReference type="AlphaFoldDB" id="D9SK39"/>
<keyword evidence="3" id="KW-0129">CBS domain</keyword>
<dbReference type="GO" id="GO:1902201">
    <property type="term" value="P:negative regulation of bacterial-type flagellum-dependent cell motility"/>
    <property type="evidence" value="ECO:0007669"/>
    <property type="project" value="TreeGrafter"/>
</dbReference>
<evidence type="ECO:0000256" key="3">
    <source>
        <dbReference type="PROSITE-ProRule" id="PRU00703"/>
    </source>
</evidence>
<dbReference type="InterPro" id="IPR029787">
    <property type="entry name" value="Nucleotide_cyclase"/>
</dbReference>
<dbReference type="Pfam" id="PF00990">
    <property type="entry name" value="GGDEF"/>
    <property type="match status" value="1"/>
</dbReference>
<dbReference type="KEGG" id="gca:Galf_2452"/>
<dbReference type="PANTHER" id="PTHR45138:SF9">
    <property type="entry name" value="DIGUANYLATE CYCLASE DGCM-RELATED"/>
    <property type="match status" value="1"/>
</dbReference>
<dbReference type="Gene3D" id="3.10.580.10">
    <property type="entry name" value="CBS-domain"/>
    <property type="match status" value="2"/>
</dbReference>
<dbReference type="Gene3D" id="3.30.70.270">
    <property type="match status" value="1"/>
</dbReference>
<dbReference type="SMART" id="SM00267">
    <property type="entry name" value="GGDEF"/>
    <property type="match status" value="1"/>
</dbReference>
<dbReference type="InterPro" id="IPR050469">
    <property type="entry name" value="Diguanylate_Cyclase"/>
</dbReference>
<dbReference type="OrthoDB" id="9813903at2"/>
<evidence type="ECO:0000313" key="6">
    <source>
        <dbReference type="EMBL" id="ADL56451.1"/>
    </source>
</evidence>
<dbReference type="EC" id="2.7.7.65" evidence="1"/>
<dbReference type="HOGENOM" id="CLU_000445_11_28_4"/>
<dbReference type="NCBIfam" id="TIGR00254">
    <property type="entry name" value="GGDEF"/>
    <property type="match status" value="1"/>
</dbReference>
<dbReference type="InterPro" id="IPR046342">
    <property type="entry name" value="CBS_dom_sf"/>
</dbReference>
<gene>
    <name evidence="6" type="ordered locus">Galf_2452</name>
</gene>
<evidence type="ECO:0000259" key="4">
    <source>
        <dbReference type="PROSITE" id="PS50887"/>
    </source>
</evidence>
<dbReference type="eggNOG" id="COG3448">
    <property type="taxonomic scope" value="Bacteria"/>
</dbReference>
<dbReference type="SUPFAM" id="SSF55073">
    <property type="entry name" value="Nucleotide cyclase"/>
    <property type="match status" value="1"/>
</dbReference>
<dbReference type="SUPFAM" id="SSF54631">
    <property type="entry name" value="CBS-domain pair"/>
    <property type="match status" value="2"/>
</dbReference>
<dbReference type="PROSITE" id="PS50887">
    <property type="entry name" value="GGDEF"/>
    <property type="match status" value="1"/>
</dbReference>
<feature type="domain" description="GGDEF" evidence="4">
    <location>
        <begin position="317"/>
        <end position="446"/>
    </location>
</feature>
<dbReference type="Proteomes" id="UP000001235">
    <property type="component" value="Chromosome"/>
</dbReference>
<name>D9SK39_GALCS</name>
<comment type="catalytic activity">
    <reaction evidence="2">
        <text>2 GTP = 3',3'-c-di-GMP + 2 diphosphate</text>
        <dbReference type="Rhea" id="RHEA:24898"/>
        <dbReference type="ChEBI" id="CHEBI:33019"/>
        <dbReference type="ChEBI" id="CHEBI:37565"/>
        <dbReference type="ChEBI" id="CHEBI:58805"/>
        <dbReference type="EC" id="2.7.7.65"/>
    </reaction>
</comment>
<dbReference type="PROSITE" id="PS51371">
    <property type="entry name" value="CBS"/>
    <property type="match status" value="1"/>
</dbReference>
<dbReference type="FunFam" id="3.30.70.270:FF:000001">
    <property type="entry name" value="Diguanylate cyclase domain protein"/>
    <property type="match status" value="1"/>
</dbReference>
<evidence type="ECO:0000256" key="2">
    <source>
        <dbReference type="ARBA" id="ARBA00034247"/>
    </source>
</evidence>
<dbReference type="InterPro" id="IPR043128">
    <property type="entry name" value="Rev_trsase/Diguanyl_cyclase"/>
</dbReference>
<dbReference type="CDD" id="cd01949">
    <property type="entry name" value="GGDEF"/>
    <property type="match status" value="1"/>
</dbReference>
<reference evidence="6 7" key="1">
    <citation type="submission" date="2010-08" db="EMBL/GenBank/DDBJ databases">
        <title>Complete sequence of Gallionella capsiferriformans ES-2.</title>
        <authorList>
            <consortium name="US DOE Joint Genome Institute"/>
            <person name="Lucas S."/>
            <person name="Copeland A."/>
            <person name="Lapidus A."/>
            <person name="Cheng J.-F."/>
            <person name="Bruce D."/>
            <person name="Goodwin L."/>
            <person name="Pitluck S."/>
            <person name="Chertkov O."/>
            <person name="Davenport K.W."/>
            <person name="Detter J.C."/>
            <person name="Han C."/>
            <person name="Tapia R."/>
            <person name="Land M."/>
            <person name="Hauser L."/>
            <person name="Chang Y.-J."/>
            <person name="Jeffries C."/>
            <person name="Kyrpides N."/>
            <person name="Ivanova N."/>
            <person name="Mikhailova N."/>
            <person name="Shelobolina E.S."/>
            <person name="Picardal F."/>
            <person name="Roden E."/>
            <person name="Emerson D."/>
            <person name="Woyke T."/>
        </authorList>
    </citation>
    <scope>NUCLEOTIDE SEQUENCE [LARGE SCALE GENOMIC DNA]</scope>
    <source>
        <strain evidence="6 7">ES-2</strain>
    </source>
</reference>
<evidence type="ECO:0000256" key="1">
    <source>
        <dbReference type="ARBA" id="ARBA00012528"/>
    </source>
</evidence>
<dbReference type="GO" id="GO:0052621">
    <property type="term" value="F:diguanylate cyclase activity"/>
    <property type="evidence" value="ECO:0007669"/>
    <property type="project" value="UniProtKB-EC"/>
</dbReference>
<dbReference type="GO" id="GO:0043709">
    <property type="term" value="P:cell adhesion involved in single-species biofilm formation"/>
    <property type="evidence" value="ECO:0007669"/>
    <property type="project" value="TreeGrafter"/>
</dbReference>
<feature type="domain" description="CBS" evidence="5">
    <location>
        <begin position="203"/>
        <end position="259"/>
    </location>
</feature>
<dbReference type="EMBL" id="CP002159">
    <property type="protein sequence ID" value="ADL56451.1"/>
    <property type="molecule type" value="Genomic_DNA"/>
</dbReference>
<organism evidence="6 7">
    <name type="scientific">Gallionella capsiferriformans (strain ES-2)</name>
    <name type="common">Gallionella ferruginea capsiferriformans (strain ES-2)</name>
    <dbReference type="NCBI Taxonomy" id="395494"/>
    <lineage>
        <taxon>Bacteria</taxon>
        <taxon>Pseudomonadati</taxon>
        <taxon>Pseudomonadota</taxon>
        <taxon>Betaproteobacteria</taxon>
        <taxon>Nitrosomonadales</taxon>
        <taxon>Gallionellaceae</taxon>
        <taxon>Gallionella</taxon>
    </lineage>
</organism>
<dbReference type="eggNOG" id="COG3706">
    <property type="taxonomic scope" value="Bacteria"/>
</dbReference>
<dbReference type="eggNOG" id="COG0517">
    <property type="taxonomic scope" value="Bacteria"/>
</dbReference>
<sequence length="446" mass="49877">MSNTFFPTAGEIAHLGVVQTSGSSTIEDAIVMMESNNLSDIIYEVEQGHAIFTVEDLIKYRRHGHSMSAQLKSLKPHLLVYVREDENVLHLLPFFNSKDNRYLGVKNAAGELHGIVSYTDVLASVDPAVMMEHKTLAEVLEKGRVETISGSALTETVLDQLIYPEDAVLIAEQGQLAGIVTTKDIIRMIRDHVDMSQPIRCHMTTPVWTINCNETIKAAIEHLKVRKFKRAIVVDNENKVIGVITQQELISITYGRWAELMKLHAHELGELVQVLETNNNKLRQESLTDALTGVGNRRMINQAIEAEIGRYYRQERSAFSLLLLDIDHFKKINDTHGHPFGDEVLKSLCLTVKKRLRATDTLARWGGEEFAVLLPAASLSAATNLANHIREDIENNKIPAESSVTVSIGTAEYRRGESLEILLQRVDKALYQAKQNGRNTVIPADD</sequence>
<proteinExistence type="predicted"/>
<dbReference type="RefSeq" id="WP_013294371.1">
    <property type="nucleotide sequence ID" value="NC_014394.1"/>
</dbReference>
<evidence type="ECO:0000259" key="5">
    <source>
        <dbReference type="PROSITE" id="PS51371"/>
    </source>
</evidence>
<protein>
    <recommendedName>
        <fullName evidence="1">diguanylate cyclase</fullName>
        <ecNumber evidence="1">2.7.7.65</ecNumber>
    </recommendedName>
</protein>
<keyword evidence="7" id="KW-1185">Reference proteome</keyword>
<accession>D9SK39</accession>